<comment type="caution">
    <text evidence="5">The sequence shown here is derived from an EMBL/GenBank/DDBJ whole genome shotgun (WGS) entry which is preliminary data.</text>
</comment>
<dbReference type="Gene3D" id="3.30.70.330">
    <property type="match status" value="1"/>
</dbReference>
<dbReference type="Pfam" id="PF00276">
    <property type="entry name" value="Ribosomal_L23"/>
    <property type="match status" value="1"/>
</dbReference>
<dbReference type="Proteomes" id="UP000177907">
    <property type="component" value="Unassembled WGS sequence"/>
</dbReference>
<dbReference type="EMBL" id="MFQZ01000010">
    <property type="protein sequence ID" value="OGH87662.1"/>
    <property type="molecule type" value="Genomic_DNA"/>
</dbReference>
<keyword evidence="4" id="KW-0699">rRNA-binding</keyword>
<evidence type="ECO:0000313" key="6">
    <source>
        <dbReference type="Proteomes" id="UP000177907"/>
    </source>
</evidence>
<dbReference type="AlphaFoldDB" id="A0A1F6NUP5"/>
<keyword evidence="3 4" id="KW-0687">Ribonucleoprotein</keyword>
<dbReference type="HAMAP" id="MF_01369_B">
    <property type="entry name" value="Ribosomal_uL23_B"/>
    <property type="match status" value="1"/>
</dbReference>
<accession>A0A1F6NUP5</accession>
<comment type="subunit">
    <text evidence="4">Part of the 50S ribosomal subunit. Contacts protein L29, and trigger factor when it is bound to the ribosome.</text>
</comment>
<dbReference type="GO" id="GO:0005840">
    <property type="term" value="C:ribosome"/>
    <property type="evidence" value="ECO:0007669"/>
    <property type="project" value="UniProtKB-KW"/>
</dbReference>
<organism evidence="5 6">
    <name type="scientific">Candidatus Magasanikbacteria bacterium RIFOXYC2_FULL_42_28</name>
    <dbReference type="NCBI Taxonomy" id="1798704"/>
    <lineage>
        <taxon>Bacteria</taxon>
        <taxon>Candidatus Magasanikiibacteriota</taxon>
    </lineage>
</organism>
<gene>
    <name evidence="4" type="primary">rplW</name>
    <name evidence="5" type="ORF">A3J93_03065</name>
</gene>
<dbReference type="GO" id="GO:0003735">
    <property type="term" value="F:structural constituent of ribosome"/>
    <property type="evidence" value="ECO:0007669"/>
    <property type="project" value="InterPro"/>
</dbReference>
<dbReference type="GO" id="GO:0019843">
    <property type="term" value="F:rRNA binding"/>
    <property type="evidence" value="ECO:0007669"/>
    <property type="project" value="UniProtKB-UniRule"/>
</dbReference>
<dbReference type="InterPro" id="IPR012678">
    <property type="entry name" value="Ribosomal_uL23/eL15/eS24_sf"/>
</dbReference>
<sequence>MTADRILIRPLVTEKGAIAQSQNKYGFVVERSATTDVIKRAIAEAYGVTPLKVNLINVSGKWVRFGQSFGRRGDYKKAIVTLPKGKSITIHEGV</sequence>
<comment type="similarity">
    <text evidence="1 4">Belongs to the universal ribosomal protein uL23 family.</text>
</comment>
<name>A0A1F6NUP5_9BACT</name>
<evidence type="ECO:0000313" key="5">
    <source>
        <dbReference type="EMBL" id="OGH87662.1"/>
    </source>
</evidence>
<evidence type="ECO:0000256" key="3">
    <source>
        <dbReference type="ARBA" id="ARBA00023274"/>
    </source>
</evidence>
<evidence type="ECO:0000256" key="4">
    <source>
        <dbReference type="HAMAP-Rule" id="MF_01369"/>
    </source>
</evidence>
<dbReference type="InterPro" id="IPR013025">
    <property type="entry name" value="Ribosomal_uL23-like"/>
</dbReference>
<evidence type="ECO:0000256" key="1">
    <source>
        <dbReference type="ARBA" id="ARBA00006700"/>
    </source>
</evidence>
<dbReference type="NCBIfam" id="NF004363">
    <property type="entry name" value="PRK05738.2-4"/>
    <property type="match status" value="1"/>
</dbReference>
<dbReference type="SUPFAM" id="SSF54189">
    <property type="entry name" value="Ribosomal proteins S24e, L23 and L15e"/>
    <property type="match status" value="1"/>
</dbReference>
<dbReference type="GO" id="GO:1990904">
    <property type="term" value="C:ribonucleoprotein complex"/>
    <property type="evidence" value="ECO:0007669"/>
    <property type="project" value="UniProtKB-KW"/>
</dbReference>
<keyword evidence="2 4" id="KW-0689">Ribosomal protein</keyword>
<dbReference type="STRING" id="1798704.A3J93_03065"/>
<dbReference type="InterPro" id="IPR012677">
    <property type="entry name" value="Nucleotide-bd_a/b_plait_sf"/>
</dbReference>
<protein>
    <recommendedName>
        <fullName evidence="4">Large ribosomal subunit protein uL23</fullName>
    </recommendedName>
</protein>
<proteinExistence type="inferred from homology"/>
<dbReference type="GO" id="GO:0006412">
    <property type="term" value="P:translation"/>
    <property type="evidence" value="ECO:0007669"/>
    <property type="project" value="UniProtKB-UniRule"/>
</dbReference>
<comment type="function">
    <text evidence="4">One of the early assembly proteins it binds 23S rRNA. One of the proteins that surrounds the polypeptide exit tunnel on the outside of the ribosome. Forms the main docking site for trigger factor binding to the ribosome.</text>
</comment>
<evidence type="ECO:0000256" key="2">
    <source>
        <dbReference type="ARBA" id="ARBA00022980"/>
    </source>
</evidence>
<keyword evidence="4" id="KW-0694">RNA-binding</keyword>
<reference evidence="5 6" key="1">
    <citation type="journal article" date="2016" name="Nat. Commun.">
        <title>Thousands of microbial genomes shed light on interconnected biogeochemical processes in an aquifer system.</title>
        <authorList>
            <person name="Anantharaman K."/>
            <person name="Brown C.T."/>
            <person name="Hug L.A."/>
            <person name="Sharon I."/>
            <person name="Castelle C.J."/>
            <person name="Probst A.J."/>
            <person name="Thomas B.C."/>
            <person name="Singh A."/>
            <person name="Wilkins M.J."/>
            <person name="Karaoz U."/>
            <person name="Brodie E.L."/>
            <person name="Williams K.H."/>
            <person name="Hubbard S.S."/>
            <person name="Banfield J.F."/>
        </authorList>
    </citation>
    <scope>NUCLEOTIDE SEQUENCE [LARGE SCALE GENOMIC DNA]</scope>
</reference>